<dbReference type="EMBL" id="LAZR01051268">
    <property type="protein sequence ID" value="KKK85519.1"/>
    <property type="molecule type" value="Genomic_DNA"/>
</dbReference>
<keyword evidence="4 7" id="KW-0812">Transmembrane</keyword>
<comment type="caution">
    <text evidence="8">The sequence shown here is derived from an EMBL/GenBank/DDBJ whole genome shotgun (WGS) entry which is preliminary data.</text>
</comment>
<evidence type="ECO:0000256" key="7">
    <source>
        <dbReference type="SAM" id="Phobius"/>
    </source>
</evidence>
<evidence type="ECO:0008006" key="9">
    <source>
        <dbReference type="Google" id="ProtNLM"/>
    </source>
</evidence>
<accession>A0A0F9B4F1</accession>
<comment type="similarity">
    <text evidence="2">Belongs to the complex I subunit 3 family.</text>
</comment>
<organism evidence="8">
    <name type="scientific">marine sediment metagenome</name>
    <dbReference type="NCBI Taxonomy" id="412755"/>
    <lineage>
        <taxon>unclassified sequences</taxon>
        <taxon>metagenomes</taxon>
        <taxon>ecological metagenomes</taxon>
    </lineage>
</organism>
<dbReference type="GO" id="GO:0030964">
    <property type="term" value="C:NADH dehydrogenase complex"/>
    <property type="evidence" value="ECO:0007669"/>
    <property type="project" value="TreeGrafter"/>
</dbReference>
<dbReference type="Gene3D" id="1.20.58.1610">
    <property type="entry name" value="NADH:ubiquinone/plastoquinone oxidoreductase, chain 3"/>
    <property type="match status" value="1"/>
</dbReference>
<proteinExistence type="inferred from homology"/>
<evidence type="ECO:0000256" key="5">
    <source>
        <dbReference type="ARBA" id="ARBA00022989"/>
    </source>
</evidence>
<evidence type="ECO:0000256" key="6">
    <source>
        <dbReference type="ARBA" id="ARBA00023136"/>
    </source>
</evidence>
<feature type="transmembrane region" description="Helical" evidence="7">
    <location>
        <begin position="78"/>
        <end position="97"/>
    </location>
</feature>
<name>A0A0F9B4F1_9ZZZZ</name>
<dbReference type="Pfam" id="PF00507">
    <property type="entry name" value="Oxidored_q4"/>
    <property type="match status" value="1"/>
</dbReference>
<dbReference type="InterPro" id="IPR038430">
    <property type="entry name" value="NDAH_ubi_oxred_su3_sf"/>
</dbReference>
<reference evidence="8" key="1">
    <citation type="journal article" date="2015" name="Nature">
        <title>Complex archaea that bridge the gap between prokaryotes and eukaryotes.</title>
        <authorList>
            <person name="Spang A."/>
            <person name="Saw J.H."/>
            <person name="Jorgensen S.L."/>
            <person name="Zaremba-Niedzwiedzka K."/>
            <person name="Martijn J."/>
            <person name="Lind A.E."/>
            <person name="van Eijk R."/>
            <person name="Schleper C."/>
            <person name="Guy L."/>
            <person name="Ettema T.J."/>
        </authorList>
    </citation>
    <scope>NUCLEOTIDE SEQUENCE</scope>
</reference>
<gene>
    <name evidence="8" type="ORF">LCGC14_2772470</name>
</gene>
<dbReference type="AlphaFoldDB" id="A0A0F9B4F1"/>
<evidence type="ECO:0000256" key="4">
    <source>
        <dbReference type="ARBA" id="ARBA00022692"/>
    </source>
</evidence>
<dbReference type="GO" id="GO:0008137">
    <property type="term" value="F:NADH dehydrogenase (ubiquinone) activity"/>
    <property type="evidence" value="ECO:0007669"/>
    <property type="project" value="InterPro"/>
</dbReference>
<feature type="non-terminal residue" evidence="8">
    <location>
        <position position="1"/>
    </location>
</feature>
<evidence type="ECO:0000313" key="8">
    <source>
        <dbReference type="EMBL" id="KKK85519.1"/>
    </source>
</evidence>
<evidence type="ECO:0000256" key="2">
    <source>
        <dbReference type="ARBA" id="ARBA00008472"/>
    </source>
</evidence>
<comment type="subcellular location">
    <subcellularLocation>
        <location evidence="1">Membrane</location>
    </subcellularLocation>
</comment>
<evidence type="ECO:0000256" key="1">
    <source>
        <dbReference type="ARBA" id="ARBA00004370"/>
    </source>
</evidence>
<dbReference type="PANTHER" id="PTHR11058">
    <property type="entry name" value="NADH-UBIQUINONE OXIDOREDUCTASE CHAIN 3"/>
    <property type="match status" value="1"/>
</dbReference>
<dbReference type="PANTHER" id="PTHR11058:SF9">
    <property type="entry name" value="NADH-UBIQUINONE OXIDOREDUCTASE CHAIN 3"/>
    <property type="match status" value="1"/>
</dbReference>
<sequence length="105" mass="12275">HLKYGAYYIECYIMTPEDNIDGLSAFVAYECGEIPIGDAHTRFNFQYYVFALVFVIFDVVSSFLLVWALIIGKLQLEGMFTAFAFLVVMAIGFIYWWKRDALRWM</sequence>
<feature type="transmembrane region" description="Helical" evidence="7">
    <location>
        <begin position="47"/>
        <end position="72"/>
    </location>
</feature>
<keyword evidence="3" id="KW-0813">Transport</keyword>
<evidence type="ECO:0000256" key="3">
    <source>
        <dbReference type="ARBA" id="ARBA00022448"/>
    </source>
</evidence>
<protein>
    <recommendedName>
        <fullName evidence="9">NADH-quinone oxidoreductase subunit</fullName>
    </recommendedName>
</protein>
<dbReference type="InterPro" id="IPR000440">
    <property type="entry name" value="NADH_UbQ/plastoQ_OxRdtase_su3"/>
</dbReference>
<keyword evidence="5 7" id="KW-1133">Transmembrane helix</keyword>
<keyword evidence="6 7" id="KW-0472">Membrane</keyword>